<gene>
    <name evidence="2" type="ORF">GCM10008995_12090</name>
</gene>
<organism evidence="2 3">
    <name type="scientific">Halobellus salinus</name>
    <dbReference type="NCBI Taxonomy" id="931585"/>
    <lineage>
        <taxon>Archaea</taxon>
        <taxon>Methanobacteriati</taxon>
        <taxon>Methanobacteriota</taxon>
        <taxon>Stenosarchaea group</taxon>
        <taxon>Halobacteria</taxon>
        <taxon>Halobacteriales</taxon>
        <taxon>Haloferacaceae</taxon>
        <taxon>Halobellus</taxon>
    </lineage>
</organism>
<reference evidence="2" key="2">
    <citation type="submission" date="2020-09" db="EMBL/GenBank/DDBJ databases">
        <authorList>
            <person name="Sun Q."/>
            <person name="Ohkuma M."/>
        </authorList>
    </citation>
    <scope>NUCLEOTIDE SEQUENCE</scope>
    <source>
        <strain evidence="2">JCM 14359</strain>
    </source>
</reference>
<dbReference type="Pfam" id="PF19145">
    <property type="entry name" value="DUF5827"/>
    <property type="match status" value="1"/>
</dbReference>
<dbReference type="EMBL" id="BMOC01000005">
    <property type="protein sequence ID" value="GGJ03831.1"/>
    <property type="molecule type" value="Genomic_DNA"/>
</dbReference>
<dbReference type="InterPro" id="IPR043867">
    <property type="entry name" value="DUF5827"/>
</dbReference>
<reference evidence="2" key="1">
    <citation type="journal article" date="2014" name="Int. J. Syst. Evol. Microbiol.">
        <title>Complete genome sequence of Corynebacterium casei LMG S-19264T (=DSM 44701T), isolated from a smear-ripened cheese.</title>
        <authorList>
            <consortium name="US DOE Joint Genome Institute (JGI-PGF)"/>
            <person name="Walter F."/>
            <person name="Albersmeier A."/>
            <person name="Kalinowski J."/>
            <person name="Ruckert C."/>
        </authorList>
    </citation>
    <scope>NUCLEOTIDE SEQUENCE</scope>
    <source>
        <strain evidence="2">JCM 14359</strain>
    </source>
</reference>
<name>A0A830EF03_9EURY</name>
<dbReference type="OrthoDB" id="284158at2157"/>
<feature type="compositionally biased region" description="Polar residues" evidence="1">
    <location>
        <begin position="109"/>
        <end position="118"/>
    </location>
</feature>
<evidence type="ECO:0000313" key="2">
    <source>
        <dbReference type="EMBL" id="GGJ03831.1"/>
    </source>
</evidence>
<dbReference type="Proteomes" id="UP000653099">
    <property type="component" value="Unassembled WGS sequence"/>
</dbReference>
<dbReference type="AlphaFoldDB" id="A0A830EF03"/>
<proteinExistence type="predicted"/>
<sequence>MPKPKAAFDTLYPYRLYEPEEVLDSELMYTVPEVARLLQGLAPEVELAADAEDKVVAWTIPWLLSHADDLVINDPEGDDPGYFGLASDERPADEIPADVADVHAPDGTDGTNTPDSTQ</sequence>
<accession>A0A830EF03</accession>
<comment type="caution">
    <text evidence="2">The sequence shown here is derived from an EMBL/GenBank/DDBJ whole genome shotgun (WGS) entry which is preliminary data.</text>
</comment>
<dbReference type="RefSeq" id="WP_188786492.1">
    <property type="nucleotide sequence ID" value="NZ_BMOC01000005.1"/>
</dbReference>
<feature type="region of interest" description="Disordered" evidence="1">
    <location>
        <begin position="75"/>
        <end position="118"/>
    </location>
</feature>
<evidence type="ECO:0000313" key="3">
    <source>
        <dbReference type="Proteomes" id="UP000653099"/>
    </source>
</evidence>
<evidence type="ECO:0000256" key="1">
    <source>
        <dbReference type="SAM" id="MobiDB-lite"/>
    </source>
</evidence>
<keyword evidence="3" id="KW-1185">Reference proteome</keyword>
<protein>
    <submittedName>
        <fullName evidence="2">Uncharacterized protein</fullName>
    </submittedName>
</protein>